<organism evidence="8 9">
    <name type="scientific">Nonomuraea typhae</name>
    <dbReference type="NCBI Taxonomy" id="2603600"/>
    <lineage>
        <taxon>Bacteria</taxon>
        <taxon>Bacillati</taxon>
        <taxon>Actinomycetota</taxon>
        <taxon>Actinomycetes</taxon>
        <taxon>Streptosporangiales</taxon>
        <taxon>Streptosporangiaceae</taxon>
        <taxon>Nonomuraea</taxon>
    </lineage>
</organism>
<feature type="domain" description="Peptidase S33 tripeptidyl aminopeptidase-like C-terminal" evidence="7">
    <location>
        <begin position="428"/>
        <end position="530"/>
    </location>
</feature>
<feature type="chain" id="PRO_5045577581" evidence="5">
    <location>
        <begin position="40"/>
        <end position="533"/>
    </location>
</feature>
<dbReference type="Pfam" id="PF00561">
    <property type="entry name" value="Abhydrolase_1"/>
    <property type="match status" value="1"/>
</dbReference>
<evidence type="ECO:0000256" key="3">
    <source>
        <dbReference type="ARBA" id="ARBA00022801"/>
    </source>
</evidence>
<dbReference type="InterPro" id="IPR000073">
    <property type="entry name" value="AB_hydrolase_1"/>
</dbReference>
<evidence type="ECO:0000256" key="4">
    <source>
        <dbReference type="SAM" id="MobiDB-lite"/>
    </source>
</evidence>
<dbReference type="SUPFAM" id="SSF53474">
    <property type="entry name" value="alpha/beta-Hydrolases"/>
    <property type="match status" value="1"/>
</dbReference>
<evidence type="ECO:0000259" key="6">
    <source>
        <dbReference type="Pfam" id="PF00561"/>
    </source>
</evidence>
<evidence type="ECO:0000313" key="9">
    <source>
        <dbReference type="Proteomes" id="UP001612741"/>
    </source>
</evidence>
<feature type="signal peptide" evidence="5">
    <location>
        <begin position="1"/>
        <end position="39"/>
    </location>
</feature>
<evidence type="ECO:0000313" key="8">
    <source>
        <dbReference type="EMBL" id="MFI6497793.1"/>
    </source>
</evidence>
<dbReference type="InterPro" id="IPR029058">
    <property type="entry name" value="AB_hydrolase_fold"/>
</dbReference>
<dbReference type="InterPro" id="IPR051601">
    <property type="entry name" value="Serine_prot/Carboxylest_S33"/>
</dbReference>
<dbReference type="InterPro" id="IPR013595">
    <property type="entry name" value="Pept_S33_TAP-like_C"/>
</dbReference>
<name>A0ABW7YR83_9ACTN</name>
<evidence type="ECO:0000256" key="5">
    <source>
        <dbReference type="SAM" id="SignalP"/>
    </source>
</evidence>
<gene>
    <name evidence="8" type="ORF">ACIBG2_10425</name>
</gene>
<sequence length="533" mass="56448">MPKIYLSKIYMPNLRVSRTTAARLTAGALCLALAPGVLAAAPARADASPALADASQGLANASRDRADASLTWGACRDKALKEAGAQCARVTVPLDYADPAGRTIQIAISRIRAEGPRRGILLSNPGGPGGTGLAFTLGLRATLKGVADRYDLIGFDPRFLGESTPISCGPPPARPATPARTTPRADFEATLRASRETARRCLEHGGNRELLPHASTRNVARDMDAIRAALGERTLSFFGVSYGADLGAVFTQLFPGSVDRMVIDSSSDPGATQYELFQQSGAPLEAALDDWARWAAARHGRFGLGRTGTQVRAVVQRVIGRAEYRPPSVGGVRLDAGTLRLLLRQLVQHREQDSALAEVVRDLAAGPRAEPGPSLKAMVRLLRSDELARSLHGAVLYMCGDAGWPAGGWPEEPGAYWRNMTGSRAAQPVFGPLVNGMIAPCAYWGAERPEPVTVIRNRVPVLMLQAASDNLAGARVLHRRLAGSRLVTAEIRAHGVYGRGAEGGTPVPCADRAVNAYLAGGRLPSRDFTCPGA</sequence>
<proteinExistence type="inferred from homology"/>
<feature type="region of interest" description="Disordered" evidence="4">
    <location>
        <begin position="164"/>
        <end position="184"/>
    </location>
</feature>
<dbReference type="GO" id="GO:0016787">
    <property type="term" value="F:hydrolase activity"/>
    <property type="evidence" value="ECO:0007669"/>
    <property type="project" value="UniProtKB-KW"/>
</dbReference>
<dbReference type="PANTHER" id="PTHR43248:SF29">
    <property type="entry name" value="TRIPEPTIDYL AMINOPEPTIDASE"/>
    <property type="match status" value="1"/>
</dbReference>
<dbReference type="Pfam" id="PF08386">
    <property type="entry name" value="Abhydrolase_4"/>
    <property type="match status" value="1"/>
</dbReference>
<comment type="similarity">
    <text evidence="1">Belongs to the peptidase S33 family.</text>
</comment>
<keyword evidence="2 5" id="KW-0732">Signal</keyword>
<evidence type="ECO:0000256" key="2">
    <source>
        <dbReference type="ARBA" id="ARBA00022729"/>
    </source>
</evidence>
<evidence type="ECO:0000259" key="7">
    <source>
        <dbReference type="Pfam" id="PF08386"/>
    </source>
</evidence>
<comment type="caution">
    <text evidence="8">The sequence shown here is derived from an EMBL/GenBank/DDBJ whole genome shotgun (WGS) entry which is preliminary data.</text>
</comment>
<dbReference type="PANTHER" id="PTHR43248">
    <property type="entry name" value="2-SUCCINYL-6-HYDROXY-2,4-CYCLOHEXADIENE-1-CARBOXYLATE SYNTHASE"/>
    <property type="match status" value="1"/>
</dbReference>
<feature type="domain" description="AB hydrolase-1" evidence="6">
    <location>
        <begin position="121"/>
        <end position="272"/>
    </location>
</feature>
<dbReference type="EMBL" id="JBITGY010000002">
    <property type="protein sequence ID" value="MFI6497793.1"/>
    <property type="molecule type" value="Genomic_DNA"/>
</dbReference>
<keyword evidence="9" id="KW-1185">Reference proteome</keyword>
<evidence type="ECO:0000256" key="1">
    <source>
        <dbReference type="ARBA" id="ARBA00010088"/>
    </source>
</evidence>
<accession>A0ABW7YR83</accession>
<protein>
    <submittedName>
        <fullName evidence="8">Alpha/beta fold hydrolase</fullName>
    </submittedName>
</protein>
<keyword evidence="3 8" id="KW-0378">Hydrolase</keyword>
<reference evidence="8 9" key="1">
    <citation type="submission" date="2024-10" db="EMBL/GenBank/DDBJ databases">
        <title>The Natural Products Discovery Center: Release of the First 8490 Sequenced Strains for Exploring Actinobacteria Biosynthetic Diversity.</title>
        <authorList>
            <person name="Kalkreuter E."/>
            <person name="Kautsar S.A."/>
            <person name="Yang D."/>
            <person name="Bader C.D."/>
            <person name="Teijaro C.N."/>
            <person name="Fluegel L."/>
            <person name="Davis C.M."/>
            <person name="Simpson J.R."/>
            <person name="Lauterbach L."/>
            <person name="Steele A.D."/>
            <person name="Gui C."/>
            <person name="Meng S."/>
            <person name="Li G."/>
            <person name="Viehrig K."/>
            <person name="Ye F."/>
            <person name="Su P."/>
            <person name="Kiefer A.F."/>
            <person name="Nichols A."/>
            <person name="Cepeda A.J."/>
            <person name="Yan W."/>
            <person name="Fan B."/>
            <person name="Jiang Y."/>
            <person name="Adhikari A."/>
            <person name="Zheng C.-J."/>
            <person name="Schuster L."/>
            <person name="Cowan T.M."/>
            <person name="Smanski M.J."/>
            <person name="Chevrette M.G."/>
            <person name="De Carvalho L.P.S."/>
            <person name="Shen B."/>
        </authorList>
    </citation>
    <scope>NUCLEOTIDE SEQUENCE [LARGE SCALE GENOMIC DNA]</scope>
    <source>
        <strain evidence="8 9">NPDC050545</strain>
    </source>
</reference>
<dbReference type="Gene3D" id="3.40.50.1820">
    <property type="entry name" value="alpha/beta hydrolase"/>
    <property type="match status" value="1"/>
</dbReference>
<dbReference type="RefSeq" id="WP_397080885.1">
    <property type="nucleotide sequence ID" value="NZ_JBITGY010000002.1"/>
</dbReference>
<dbReference type="Proteomes" id="UP001612741">
    <property type="component" value="Unassembled WGS sequence"/>
</dbReference>